<sequence>MLAVVTGAAGVGKTALALSWLHSRTDRFPDGQLYADLSAFGPTGPATPGEILGRLLRGMGMSGDAIPLATAERAALFRSVTADKAVALLFDDAASAGQVRALLPASAHCVVVVTSRRRLGGLAVDGAVMVSLGPLQPQEAADLIGATVGPDRVAAEPAAARELASLCGGMPIALRIAAARLTSRPRRRLAGLVSELADERHRLDVLAVSDDSVSVQASFDLSYRELPGAAARMYRLLALHPGAQFGSGVAAAAIGMPVPQAAELLDVLVQSSMLVDVAEDCYRFHDLLRLHARRYVEVHEPQGARQDAVRAMVVWYLDQAVAADALITPLRRRFGDRYQRLPQAMIPTPRIPQPNDTSRALDALQNELPNLLAAQDTAARCGWDELVWQLGEALWGVFLYRSHYPEWMAACERGARAAAQCGNLVAESRMLVQLAAAYLRLNQPDTAMHWCQQAWERAEEAGDGRSQATALENLGAAAHAQGRLADAIGYYRRSLDLNEQHHEVRGVALLQCYLGYALSDHGEPDSAIDSFQRSAETAASISDHHCRAQAIVGIGTVYARQGQFALAIAEMTAGLEVLSATAVPALRVAVLERLGEVSQQAGDLLGARHNWEQALDLYERMGDPKAERVRDRLHALTTPDTAPSTTS</sequence>
<evidence type="ECO:0000313" key="2">
    <source>
        <dbReference type="EMBL" id="TCO59230.1"/>
    </source>
</evidence>
<dbReference type="PANTHER" id="PTHR47691">
    <property type="entry name" value="REGULATOR-RELATED"/>
    <property type="match status" value="1"/>
</dbReference>
<feature type="repeat" description="TPR" evidence="1">
    <location>
        <begin position="468"/>
        <end position="501"/>
    </location>
</feature>
<dbReference type="Pfam" id="PF13424">
    <property type="entry name" value="TPR_12"/>
    <property type="match status" value="1"/>
</dbReference>
<proteinExistence type="predicted"/>
<dbReference type="GO" id="GO:0043531">
    <property type="term" value="F:ADP binding"/>
    <property type="evidence" value="ECO:0007669"/>
    <property type="project" value="InterPro"/>
</dbReference>
<dbReference type="EMBL" id="SLWS01000004">
    <property type="protein sequence ID" value="TCO59230.1"/>
    <property type="molecule type" value="Genomic_DNA"/>
</dbReference>
<evidence type="ECO:0000313" key="3">
    <source>
        <dbReference type="Proteomes" id="UP000295680"/>
    </source>
</evidence>
<protein>
    <submittedName>
        <fullName evidence="2">NB-ARC domain-containing protein</fullName>
    </submittedName>
</protein>
<dbReference type="InterPro" id="IPR027417">
    <property type="entry name" value="P-loop_NTPase"/>
</dbReference>
<keyword evidence="3" id="KW-1185">Reference proteome</keyword>
<dbReference type="PROSITE" id="PS50005">
    <property type="entry name" value="TPR"/>
    <property type="match status" value="1"/>
</dbReference>
<gene>
    <name evidence="2" type="ORF">EV192_10471</name>
</gene>
<dbReference type="InterPro" id="IPR011990">
    <property type="entry name" value="TPR-like_helical_dom_sf"/>
</dbReference>
<organism evidence="2 3">
    <name type="scientific">Actinocrispum wychmicini</name>
    <dbReference type="NCBI Taxonomy" id="1213861"/>
    <lineage>
        <taxon>Bacteria</taxon>
        <taxon>Bacillati</taxon>
        <taxon>Actinomycetota</taxon>
        <taxon>Actinomycetes</taxon>
        <taxon>Pseudonocardiales</taxon>
        <taxon>Pseudonocardiaceae</taxon>
        <taxon>Actinocrispum</taxon>
    </lineage>
</organism>
<dbReference type="AlphaFoldDB" id="A0A4V2S7B1"/>
<dbReference type="Gene3D" id="3.40.50.300">
    <property type="entry name" value="P-loop containing nucleotide triphosphate hydrolases"/>
    <property type="match status" value="1"/>
</dbReference>
<dbReference type="InterPro" id="IPR019734">
    <property type="entry name" value="TPR_rpt"/>
</dbReference>
<name>A0A4V2S7B1_9PSEU</name>
<dbReference type="SMART" id="SM00028">
    <property type="entry name" value="TPR"/>
    <property type="match status" value="5"/>
</dbReference>
<accession>A0A4V2S7B1</accession>
<dbReference type="SUPFAM" id="SSF48452">
    <property type="entry name" value="TPR-like"/>
    <property type="match status" value="1"/>
</dbReference>
<dbReference type="Gene3D" id="1.25.40.10">
    <property type="entry name" value="Tetratricopeptide repeat domain"/>
    <property type="match status" value="2"/>
</dbReference>
<comment type="caution">
    <text evidence="2">The sequence shown here is derived from an EMBL/GenBank/DDBJ whole genome shotgun (WGS) entry which is preliminary data.</text>
</comment>
<dbReference type="SUPFAM" id="SSF52540">
    <property type="entry name" value="P-loop containing nucleoside triphosphate hydrolases"/>
    <property type="match status" value="1"/>
</dbReference>
<dbReference type="PANTHER" id="PTHR47691:SF3">
    <property type="entry name" value="HTH-TYPE TRANSCRIPTIONAL REGULATOR RV0890C-RELATED"/>
    <property type="match status" value="1"/>
</dbReference>
<keyword evidence="1" id="KW-0802">TPR repeat</keyword>
<reference evidence="2 3" key="1">
    <citation type="submission" date="2019-03" db="EMBL/GenBank/DDBJ databases">
        <title>Genomic Encyclopedia of Type Strains, Phase IV (KMG-IV): sequencing the most valuable type-strain genomes for metagenomic binning, comparative biology and taxonomic classification.</title>
        <authorList>
            <person name="Goeker M."/>
        </authorList>
    </citation>
    <scope>NUCLEOTIDE SEQUENCE [LARGE SCALE GENOMIC DNA]</scope>
    <source>
        <strain evidence="2 3">DSM 45934</strain>
    </source>
</reference>
<dbReference type="Proteomes" id="UP000295680">
    <property type="component" value="Unassembled WGS sequence"/>
</dbReference>
<evidence type="ECO:0000256" key="1">
    <source>
        <dbReference type="PROSITE-ProRule" id="PRU00339"/>
    </source>
</evidence>
<dbReference type="PRINTS" id="PR00364">
    <property type="entry name" value="DISEASERSIST"/>
</dbReference>